<dbReference type="OrthoDB" id="9761875at2"/>
<organism evidence="3 4">
    <name type="scientific">Marvinbryantia formatexigens DSM 14469</name>
    <dbReference type="NCBI Taxonomy" id="478749"/>
    <lineage>
        <taxon>Bacteria</taxon>
        <taxon>Bacillati</taxon>
        <taxon>Bacillota</taxon>
        <taxon>Clostridia</taxon>
        <taxon>Lachnospirales</taxon>
        <taxon>Lachnospiraceae</taxon>
        <taxon>Marvinbryantia</taxon>
    </lineage>
</organism>
<dbReference type="Gene3D" id="3.20.20.80">
    <property type="entry name" value="Glycosidases"/>
    <property type="match status" value="1"/>
</dbReference>
<dbReference type="InterPro" id="IPR006047">
    <property type="entry name" value="GH13_cat_dom"/>
</dbReference>
<feature type="domain" description="Glycosyl hydrolase family 13 catalytic" evidence="2">
    <location>
        <begin position="170"/>
        <end position="578"/>
    </location>
</feature>
<dbReference type="Pfam" id="PF02922">
    <property type="entry name" value="CBM_48"/>
    <property type="match status" value="1"/>
</dbReference>
<dbReference type="Gene3D" id="2.60.40.1180">
    <property type="entry name" value="Golgi alpha-mannosidase II"/>
    <property type="match status" value="1"/>
</dbReference>
<dbReference type="CDD" id="cd11326">
    <property type="entry name" value="AmyAc_Glg_debranch"/>
    <property type="match status" value="1"/>
</dbReference>
<accession>C6L964</accession>
<dbReference type="Pfam" id="PF00128">
    <property type="entry name" value="Alpha-amylase"/>
    <property type="match status" value="1"/>
</dbReference>
<proteinExistence type="inferred from homology"/>
<evidence type="ECO:0000313" key="4">
    <source>
        <dbReference type="Proteomes" id="UP000005561"/>
    </source>
</evidence>
<dbReference type="SUPFAM" id="SSF51445">
    <property type="entry name" value="(Trans)glycosidases"/>
    <property type="match status" value="1"/>
</dbReference>
<dbReference type="RefSeq" id="WP_006859956.1">
    <property type="nucleotide sequence ID" value="NZ_ACCL02000001.1"/>
</dbReference>
<dbReference type="PANTHER" id="PTHR43002">
    <property type="entry name" value="GLYCOGEN DEBRANCHING ENZYME"/>
    <property type="match status" value="1"/>
</dbReference>
<dbReference type="GO" id="GO:0005975">
    <property type="term" value="P:carbohydrate metabolic process"/>
    <property type="evidence" value="ECO:0007669"/>
    <property type="project" value="InterPro"/>
</dbReference>
<evidence type="ECO:0000313" key="3">
    <source>
        <dbReference type="EMBL" id="EET62803.1"/>
    </source>
</evidence>
<sequence>MKSYTHKYTPEYPISVRPMGEIAGFPVRPGSFEMNGATALPVGVNFTIHTHDGTSAELLLFHKGEDEPYAVLPFPEEYKIGDVYSMVVFGLDIEKFEYAYRIDGPYQPEKGLLFDKNKILLDPYARAVTGQGVWGCPSENHYHARVVKDVFDWGEMRQSDREMSDLIIYELHVRGFTKHESSGVEHKGTFAGLREKIPYLKQLGINAVELMPIFEFDETMSVREVDGKRLLDYWGYNTVSFFAPNSSYASTTEYNREGTELKELIRDLHNNGIEVILDVVFNHTAEGNEQGPSFSFKGFDNKVYYMLTPDGNYYNFSGCGNTLNCNHPIVRQMILECLRYWTISYRVDGFRFDLASILGRREDGSPMNNPPLLELLANDPVLSNVKLIAEAWDAGGMYQVGSFPASCRWAEWNGRYRDSIRGFLKGDCWECETAAWSICGSGDLYGGFYQEHNGRYAGYNSCINFLTCHDGFTLYDLYAYNEKHNEGNGWGNTDGSNDNRSWNCGAEGETDDQAVLDLRFRMIRNACAVLMCSRGTPMFLAGDEFGNTQYGNNNAYCQDNEISWLDWSLLEKNRDLFEFFCFMTHYRQEHTVISRKLPDAVCGMMAMHTHETDADKETVLNNDRAFGVCFAGYDRKKGGDDIVYVALNTYWEDVTITLPKIGSNRGFWYLSVNTAGDGRGRYFYRKEEEVRINHEFVMRPRSVAVFTGRTL</sequence>
<reference evidence="3" key="1">
    <citation type="submission" date="2009-07" db="EMBL/GenBank/DDBJ databases">
        <authorList>
            <person name="Weinstock G."/>
            <person name="Sodergren E."/>
            <person name="Clifton S."/>
            <person name="Fulton L."/>
            <person name="Fulton B."/>
            <person name="Courtney L."/>
            <person name="Fronick C."/>
            <person name="Harrison M."/>
            <person name="Strong C."/>
            <person name="Farmer C."/>
            <person name="Delahaunty K."/>
            <person name="Markovic C."/>
            <person name="Hall O."/>
            <person name="Minx P."/>
            <person name="Tomlinson C."/>
            <person name="Mitreva M."/>
            <person name="Nelson J."/>
            <person name="Hou S."/>
            <person name="Wollam A."/>
            <person name="Pepin K.H."/>
            <person name="Johnson M."/>
            <person name="Bhonagiri V."/>
            <person name="Nash W.E."/>
            <person name="Warren W."/>
            <person name="Chinwalla A."/>
            <person name="Mardis E.R."/>
            <person name="Wilson R.K."/>
        </authorList>
    </citation>
    <scope>NUCLEOTIDE SEQUENCE [LARGE SCALE GENOMIC DNA]</scope>
    <source>
        <strain evidence="3">DSM 14469</strain>
    </source>
</reference>
<dbReference type="eggNOG" id="COG1523">
    <property type="taxonomic scope" value="Bacteria"/>
</dbReference>
<dbReference type="InterPro" id="IPR013783">
    <property type="entry name" value="Ig-like_fold"/>
</dbReference>
<dbReference type="InterPro" id="IPR004193">
    <property type="entry name" value="Glyco_hydro_13_N"/>
</dbReference>
<dbReference type="SUPFAM" id="SSF51011">
    <property type="entry name" value="Glycosyl hydrolase domain"/>
    <property type="match status" value="1"/>
</dbReference>
<dbReference type="InterPro" id="IPR013780">
    <property type="entry name" value="Glyco_hydro_b"/>
</dbReference>
<dbReference type="Gene3D" id="2.60.40.10">
    <property type="entry name" value="Immunoglobulins"/>
    <property type="match status" value="1"/>
</dbReference>
<dbReference type="EMBL" id="ACCL02000001">
    <property type="protein sequence ID" value="EET62803.1"/>
    <property type="molecule type" value="Genomic_DNA"/>
</dbReference>
<name>C6L964_9FIRM</name>
<dbReference type="CDD" id="cd11234">
    <property type="entry name" value="E_set_GDE_N"/>
    <property type="match status" value="1"/>
</dbReference>
<comment type="similarity">
    <text evidence="1">Belongs to the glycosyl hydrolase 13 family.</text>
</comment>
<dbReference type="InterPro" id="IPR017853">
    <property type="entry name" value="GH"/>
</dbReference>
<dbReference type="InterPro" id="IPR014756">
    <property type="entry name" value="Ig_E-set"/>
</dbReference>
<dbReference type="AlphaFoldDB" id="C6L964"/>
<comment type="caution">
    <text evidence="3">The sequence shown here is derived from an EMBL/GenBank/DDBJ whole genome shotgun (WGS) entry which is preliminary data.</text>
</comment>
<dbReference type="SUPFAM" id="SSF81296">
    <property type="entry name" value="E set domains"/>
    <property type="match status" value="1"/>
</dbReference>
<dbReference type="GO" id="GO:0004553">
    <property type="term" value="F:hydrolase activity, hydrolyzing O-glycosyl compounds"/>
    <property type="evidence" value="ECO:0007669"/>
    <property type="project" value="InterPro"/>
</dbReference>
<evidence type="ECO:0000259" key="2">
    <source>
        <dbReference type="SMART" id="SM00642"/>
    </source>
</evidence>
<dbReference type="SMART" id="SM00642">
    <property type="entry name" value="Aamy"/>
    <property type="match status" value="1"/>
</dbReference>
<dbReference type="Proteomes" id="UP000005561">
    <property type="component" value="Unassembled WGS sequence"/>
</dbReference>
<protein>
    <submittedName>
        <fullName evidence="3">Glycogen debranching enzyme GlgX</fullName>
    </submittedName>
</protein>
<keyword evidence="4" id="KW-1185">Reference proteome</keyword>
<dbReference type="STRING" id="168384.SAMN05660368_01771"/>
<gene>
    <name evidence="3" type="ORF">BRYFOR_05154</name>
</gene>
<evidence type="ECO:0000256" key="1">
    <source>
        <dbReference type="ARBA" id="ARBA00008061"/>
    </source>
</evidence>